<dbReference type="OrthoDB" id="4062651at2759"/>
<sequence length="378" mass="43585">MLDRNQTLLTDQCSDLYMMPWATVITLTICYLMVMLCIFKKGKRLCLPVPDNLFLYQKHLRQLRRELSRLVVDDNSIEILGNPLAYTAHYTLFRGTMVPQVKRRTSERISVAVKVSYPSPKHSVALLDESARIYRLSHPNISRVVAISHLSFSVLRPLVAIEWLAGGNLADYFQHQIRDCEARERPLVLLRDMLGLLMQISVALKYFHETLGDMSHGAVTTQNVQLACKDLKRCAVKLSYLYPPTTSRLPPEILYSTEINPKIRQESDICFLIGTCTAEFHIDRMFGVLCWECMTLGAEPHYQRTPDEIQRWSLVIECLSDAHRRPRFTGSRPTLVDRIQQLRAYYAQSMDCINPVPNTSNCTCVEHKCKRVENFDRE</sequence>
<evidence type="ECO:0000313" key="6">
    <source>
        <dbReference type="Proteomes" id="UP000053766"/>
    </source>
</evidence>
<dbReference type="SUPFAM" id="SSF56112">
    <property type="entry name" value="Protein kinase-like (PK-like)"/>
    <property type="match status" value="1"/>
</dbReference>
<dbReference type="PANTHER" id="PTHR44329">
    <property type="entry name" value="SERINE/THREONINE-PROTEIN KINASE TNNI3K-RELATED"/>
    <property type="match status" value="1"/>
</dbReference>
<dbReference type="AlphaFoldDB" id="A0A0D8Y853"/>
<protein>
    <recommendedName>
        <fullName evidence="4">Protein kinase domain-containing protein</fullName>
    </recommendedName>
</protein>
<dbReference type="Proteomes" id="UP000053766">
    <property type="component" value="Unassembled WGS sequence"/>
</dbReference>
<feature type="domain" description="Protein kinase" evidence="4">
    <location>
        <begin position="86"/>
        <end position="378"/>
    </location>
</feature>
<dbReference type="Pfam" id="PF07714">
    <property type="entry name" value="PK_Tyr_Ser-Thr"/>
    <property type="match status" value="1"/>
</dbReference>
<dbReference type="PROSITE" id="PS50011">
    <property type="entry name" value="PROTEIN_KINASE_DOM"/>
    <property type="match status" value="1"/>
</dbReference>
<keyword evidence="1" id="KW-0547">Nucleotide-binding</keyword>
<dbReference type="SMART" id="SM00219">
    <property type="entry name" value="TyrKc"/>
    <property type="match status" value="1"/>
</dbReference>
<dbReference type="InterPro" id="IPR000719">
    <property type="entry name" value="Prot_kinase_dom"/>
</dbReference>
<gene>
    <name evidence="5" type="ORF">DICVIV_00951</name>
</gene>
<evidence type="ECO:0000256" key="1">
    <source>
        <dbReference type="ARBA" id="ARBA00022741"/>
    </source>
</evidence>
<dbReference type="Gene3D" id="1.10.510.10">
    <property type="entry name" value="Transferase(Phosphotransferase) domain 1"/>
    <property type="match status" value="1"/>
</dbReference>
<dbReference type="PANTHER" id="PTHR44329:SF298">
    <property type="entry name" value="MIXED LINEAGE KINASE DOMAIN-LIKE PROTEIN"/>
    <property type="match status" value="1"/>
</dbReference>
<dbReference type="GO" id="GO:0004674">
    <property type="term" value="F:protein serine/threonine kinase activity"/>
    <property type="evidence" value="ECO:0007669"/>
    <property type="project" value="TreeGrafter"/>
</dbReference>
<dbReference type="InterPro" id="IPR051681">
    <property type="entry name" value="Ser/Thr_Kinases-Pseudokinases"/>
</dbReference>
<feature type="transmembrane region" description="Helical" evidence="3">
    <location>
        <begin position="20"/>
        <end position="39"/>
    </location>
</feature>
<evidence type="ECO:0000256" key="3">
    <source>
        <dbReference type="SAM" id="Phobius"/>
    </source>
</evidence>
<proteinExistence type="predicted"/>
<evidence type="ECO:0000313" key="5">
    <source>
        <dbReference type="EMBL" id="KJH52905.1"/>
    </source>
</evidence>
<reference evidence="5 6" key="1">
    <citation type="submission" date="2013-11" db="EMBL/GenBank/DDBJ databases">
        <title>Draft genome of the bovine lungworm Dictyocaulus viviparus.</title>
        <authorList>
            <person name="Mitreva M."/>
        </authorList>
    </citation>
    <scope>NUCLEOTIDE SEQUENCE [LARGE SCALE GENOMIC DNA]</scope>
    <source>
        <strain evidence="5 6">HannoverDv2000</strain>
    </source>
</reference>
<dbReference type="STRING" id="29172.A0A0D8Y853"/>
<name>A0A0D8Y853_DICVI</name>
<dbReference type="EMBL" id="KN716158">
    <property type="protein sequence ID" value="KJH52905.1"/>
    <property type="molecule type" value="Genomic_DNA"/>
</dbReference>
<accession>A0A0D8Y853</accession>
<evidence type="ECO:0000259" key="4">
    <source>
        <dbReference type="PROSITE" id="PS50011"/>
    </source>
</evidence>
<evidence type="ECO:0000256" key="2">
    <source>
        <dbReference type="ARBA" id="ARBA00022840"/>
    </source>
</evidence>
<keyword evidence="3" id="KW-0812">Transmembrane</keyword>
<dbReference type="GO" id="GO:0004713">
    <property type="term" value="F:protein tyrosine kinase activity"/>
    <property type="evidence" value="ECO:0007669"/>
    <property type="project" value="InterPro"/>
</dbReference>
<keyword evidence="3" id="KW-0472">Membrane</keyword>
<dbReference type="InterPro" id="IPR011009">
    <property type="entry name" value="Kinase-like_dom_sf"/>
</dbReference>
<dbReference type="GO" id="GO:0005524">
    <property type="term" value="F:ATP binding"/>
    <property type="evidence" value="ECO:0007669"/>
    <property type="project" value="UniProtKB-KW"/>
</dbReference>
<keyword evidence="2" id="KW-0067">ATP-binding</keyword>
<reference evidence="6" key="2">
    <citation type="journal article" date="2016" name="Sci. Rep.">
        <title>Dictyocaulus viviparus genome, variome and transcriptome elucidate lungworm biology and support future intervention.</title>
        <authorList>
            <person name="McNulty S.N."/>
            <person name="Strube C."/>
            <person name="Rosa B.A."/>
            <person name="Martin J.C."/>
            <person name="Tyagi R."/>
            <person name="Choi Y.J."/>
            <person name="Wang Q."/>
            <person name="Hallsworth Pepin K."/>
            <person name="Zhang X."/>
            <person name="Ozersky P."/>
            <person name="Wilson R.K."/>
            <person name="Sternberg P.W."/>
            <person name="Gasser R.B."/>
            <person name="Mitreva M."/>
        </authorList>
    </citation>
    <scope>NUCLEOTIDE SEQUENCE [LARGE SCALE GENOMIC DNA]</scope>
    <source>
        <strain evidence="6">HannoverDv2000</strain>
    </source>
</reference>
<organism evidence="5 6">
    <name type="scientific">Dictyocaulus viviparus</name>
    <name type="common">Bovine lungworm</name>
    <dbReference type="NCBI Taxonomy" id="29172"/>
    <lineage>
        <taxon>Eukaryota</taxon>
        <taxon>Metazoa</taxon>
        <taxon>Ecdysozoa</taxon>
        <taxon>Nematoda</taxon>
        <taxon>Chromadorea</taxon>
        <taxon>Rhabditida</taxon>
        <taxon>Rhabditina</taxon>
        <taxon>Rhabditomorpha</taxon>
        <taxon>Strongyloidea</taxon>
        <taxon>Metastrongylidae</taxon>
        <taxon>Dictyocaulus</taxon>
    </lineage>
</organism>
<keyword evidence="6" id="KW-1185">Reference proteome</keyword>
<dbReference type="InterPro" id="IPR001245">
    <property type="entry name" value="Ser-Thr/Tyr_kinase_cat_dom"/>
</dbReference>
<keyword evidence="3" id="KW-1133">Transmembrane helix</keyword>
<dbReference type="InterPro" id="IPR020635">
    <property type="entry name" value="Tyr_kinase_cat_dom"/>
</dbReference>